<dbReference type="AlphaFoldDB" id="A0A0R3R3F1"/>
<accession>A0A0R3R3F1</accession>
<evidence type="ECO:0000313" key="3">
    <source>
        <dbReference type="WBParaSite" id="BTMF_0001454101-mRNA-1"/>
    </source>
</evidence>
<protein>
    <submittedName>
        <fullName evidence="1 3">Uncharacterized protein</fullName>
    </submittedName>
</protein>
<proteinExistence type="predicted"/>
<name>A0A0R3R3F1_9BILA</name>
<reference evidence="3" key="1">
    <citation type="submission" date="2017-02" db="UniProtKB">
        <authorList>
            <consortium name="WormBaseParasite"/>
        </authorList>
    </citation>
    <scope>IDENTIFICATION</scope>
</reference>
<evidence type="ECO:0000313" key="2">
    <source>
        <dbReference type="Proteomes" id="UP000280834"/>
    </source>
</evidence>
<evidence type="ECO:0000313" key="1">
    <source>
        <dbReference type="EMBL" id="VDO42962.1"/>
    </source>
</evidence>
<organism evidence="3">
    <name type="scientific">Brugia timori</name>
    <dbReference type="NCBI Taxonomy" id="42155"/>
    <lineage>
        <taxon>Eukaryota</taxon>
        <taxon>Metazoa</taxon>
        <taxon>Ecdysozoa</taxon>
        <taxon>Nematoda</taxon>
        <taxon>Chromadorea</taxon>
        <taxon>Rhabditida</taxon>
        <taxon>Spirurina</taxon>
        <taxon>Spiruromorpha</taxon>
        <taxon>Filarioidea</taxon>
        <taxon>Onchocercidae</taxon>
        <taxon>Brugia</taxon>
    </lineage>
</organism>
<gene>
    <name evidence="1" type="ORF">BTMF_LOCUS12535</name>
</gene>
<reference evidence="1 2" key="2">
    <citation type="submission" date="2018-11" db="EMBL/GenBank/DDBJ databases">
        <authorList>
            <consortium name="Pathogen Informatics"/>
        </authorList>
    </citation>
    <scope>NUCLEOTIDE SEQUENCE [LARGE SCALE GENOMIC DNA]</scope>
</reference>
<keyword evidence="2" id="KW-1185">Reference proteome</keyword>
<sequence length="40" mass="4770">MVIVQRNMHAMRPLIHVFKILQLHLHYCKILINCNLTVSK</sequence>
<dbReference type="Proteomes" id="UP000280834">
    <property type="component" value="Unassembled WGS sequence"/>
</dbReference>
<dbReference type="EMBL" id="UZAG01019248">
    <property type="protein sequence ID" value="VDO42962.1"/>
    <property type="molecule type" value="Genomic_DNA"/>
</dbReference>
<dbReference type="WBParaSite" id="BTMF_0001454101-mRNA-1">
    <property type="protein sequence ID" value="BTMF_0001454101-mRNA-1"/>
    <property type="gene ID" value="BTMF_0001454101"/>
</dbReference>